<feature type="compositionally biased region" description="Basic and acidic residues" evidence="1">
    <location>
        <begin position="69"/>
        <end position="83"/>
    </location>
</feature>
<name>A0ABU8QCG8_9RHOB</name>
<organism evidence="2 3">
    <name type="scientific">Cognatishimia coralii</name>
    <dbReference type="NCBI Taxonomy" id="3083254"/>
    <lineage>
        <taxon>Bacteria</taxon>
        <taxon>Pseudomonadati</taxon>
        <taxon>Pseudomonadota</taxon>
        <taxon>Alphaproteobacteria</taxon>
        <taxon>Rhodobacterales</taxon>
        <taxon>Paracoccaceae</taxon>
        <taxon>Cognatishimia</taxon>
    </lineage>
</organism>
<sequence>MPNLSPGTIVAETKCGDCGKPVKVKLNKNGNAYYNCPHVDENLERCNHSQRWGKASSQKMQRNFIASRKSQENIDEVKSHEPADAAEPIGTDTGVSKHPDRDDPFSAFA</sequence>
<accession>A0ABU8QCG8</accession>
<dbReference type="EMBL" id="JBBGAZ010000001">
    <property type="protein sequence ID" value="MEJ5217116.1"/>
    <property type="molecule type" value="Genomic_DNA"/>
</dbReference>
<protein>
    <submittedName>
        <fullName evidence="2">Zinc ribbon domain-containing protein</fullName>
    </submittedName>
</protein>
<dbReference type="RefSeq" id="WP_339402156.1">
    <property type="nucleotide sequence ID" value="NZ_JBBGAZ010000001.1"/>
</dbReference>
<evidence type="ECO:0000313" key="2">
    <source>
        <dbReference type="EMBL" id="MEJ5217116.1"/>
    </source>
</evidence>
<feature type="compositionally biased region" description="Basic and acidic residues" evidence="1">
    <location>
        <begin position="95"/>
        <end position="109"/>
    </location>
</feature>
<reference evidence="2 3" key="1">
    <citation type="submission" date="2024-03" db="EMBL/GenBank/DDBJ databases">
        <title>Cognatishimia coralii sp. nov., a marine bacterium isolated from coral surrounding seawater.</title>
        <authorList>
            <person name="Liu X."/>
            <person name="Liu S."/>
            <person name="Sun H."/>
            <person name="Zhang Y."/>
        </authorList>
    </citation>
    <scope>NUCLEOTIDE SEQUENCE [LARGE SCALE GENOMIC DNA]</scope>
    <source>
        <strain evidence="2 3">D5M38</strain>
    </source>
</reference>
<evidence type="ECO:0000256" key="1">
    <source>
        <dbReference type="SAM" id="MobiDB-lite"/>
    </source>
</evidence>
<comment type="caution">
    <text evidence="2">The sequence shown here is derived from an EMBL/GenBank/DDBJ whole genome shotgun (WGS) entry which is preliminary data.</text>
</comment>
<gene>
    <name evidence="2" type="ORF">WG622_02595</name>
</gene>
<proteinExistence type="predicted"/>
<feature type="region of interest" description="Disordered" evidence="1">
    <location>
        <begin position="67"/>
        <end position="109"/>
    </location>
</feature>
<keyword evidence="3" id="KW-1185">Reference proteome</keyword>
<dbReference type="Proteomes" id="UP001368270">
    <property type="component" value="Unassembled WGS sequence"/>
</dbReference>
<evidence type="ECO:0000313" key="3">
    <source>
        <dbReference type="Proteomes" id="UP001368270"/>
    </source>
</evidence>